<evidence type="ECO:0000313" key="1">
    <source>
        <dbReference type="EMBL" id="NWK57784.1"/>
    </source>
</evidence>
<organism evidence="1 2">
    <name type="scientific">Oceaniferula marina</name>
    <dbReference type="NCBI Taxonomy" id="2748318"/>
    <lineage>
        <taxon>Bacteria</taxon>
        <taxon>Pseudomonadati</taxon>
        <taxon>Verrucomicrobiota</taxon>
        <taxon>Verrucomicrobiia</taxon>
        <taxon>Verrucomicrobiales</taxon>
        <taxon>Verrucomicrobiaceae</taxon>
        <taxon>Oceaniferula</taxon>
    </lineage>
</organism>
<protein>
    <submittedName>
        <fullName evidence="1">Multidrug transporter</fullName>
    </submittedName>
</protein>
<reference evidence="1 2" key="1">
    <citation type="submission" date="2020-07" db="EMBL/GenBank/DDBJ databases">
        <title>Roseicoccus Jingziensis gen. nov., sp. nov., isolated from coastal seawater.</title>
        <authorList>
            <person name="Feng X."/>
        </authorList>
    </citation>
    <scope>NUCLEOTIDE SEQUENCE [LARGE SCALE GENOMIC DNA]</scope>
    <source>
        <strain evidence="1 2">N1E253</strain>
    </source>
</reference>
<dbReference type="AlphaFoldDB" id="A0A851GTY3"/>
<dbReference type="EMBL" id="JACBAZ010000037">
    <property type="protein sequence ID" value="NWK57784.1"/>
    <property type="molecule type" value="Genomic_DNA"/>
</dbReference>
<name>A0A851GTY3_9BACT</name>
<gene>
    <name evidence="1" type="ORF">HW115_19350</name>
</gene>
<evidence type="ECO:0000313" key="2">
    <source>
        <dbReference type="Proteomes" id="UP000557872"/>
    </source>
</evidence>
<dbReference type="Proteomes" id="UP000557872">
    <property type="component" value="Unassembled WGS sequence"/>
</dbReference>
<dbReference type="RefSeq" id="WP_178935264.1">
    <property type="nucleotide sequence ID" value="NZ_JACBAZ010000037.1"/>
</dbReference>
<comment type="caution">
    <text evidence="1">The sequence shown here is derived from an EMBL/GenBank/DDBJ whole genome shotgun (WGS) entry which is preliminary data.</text>
</comment>
<proteinExistence type="predicted"/>
<accession>A0A851GTY3</accession>
<sequence>MTSKPLESDWKSFRKMAPKLRDRYLDQCNSELSCIINDDSSTSTENFWTLEERVRKEARILRECLDGHSRSRMLEFILIMYRHKMLTDSDLREFSEELQARVNGILSIQ</sequence>
<keyword evidence="2" id="KW-1185">Reference proteome</keyword>